<dbReference type="GO" id="GO:0005794">
    <property type="term" value="C:Golgi apparatus"/>
    <property type="evidence" value="ECO:0007669"/>
    <property type="project" value="TreeGrafter"/>
</dbReference>
<dbReference type="EMBL" id="JH000825">
    <property type="protein sequence ID" value="EGW01741.1"/>
    <property type="molecule type" value="Genomic_DNA"/>
</dbReference>
<dbReference type="GO" id="GO:0005886">
    <property type="term" value="C:plasma membrane"/>
    <property type="evidence" value="ECO:0007669"/>
    <property type="project" value="TreeGrafter"/>
</dbReference>
<evidence type="ECO:0000256" key="3">
    <source>
        <dbReference type="ARBA" id="ARBA00022692"/>
    </source>
</evidence>
<dbReference type="EMBL" id="KE685817">
    <property type="protein sequence ID" value="ERE65038.1"/>
    <property type="molecule type" value="Genomic_DNA"/>
</dbReference>
<keyword evidence="6 9" id="KW-0472">Membrane</keyword>
<dbReference type="Proteomes" id="UP000030759">
    <property type="component" value="Unassembled WGS sequence"/>
</dbReference>
<evidence type="ECO:0000256" key="1">
    <source>
        <dbReference type="ARBA" id="ARBA00004606"/>
    </source>
</evidence>
<keyword evidence="8" id="KW-0325">Glycoprotein</keyword>
<dbReference type="GlyGen" id="G3HWB2">
    <property type="glycosylation" value="2 sites"/>
</dbReference>
<dbReference type="PANTHER" id="PTHR10962:SF7">
    <property type="entry name" value="INTEGRAL MEMBRANE PROTEIN 2A"/>
    <property type="match status" value="1"/>
</dbReference>
<dbReference type="Proteomes" id="UP000001075">
    <property type="component" value="Unassembled WGS sequence"/>
</dbReference>
<dbReference type="InterPro" id="IPR007084">
    <property type="entry name" value="BRICHOS_dom"/>
</dbReference>
<evidence type="ECO:0000259" key="10">
    <source>
        <dbReference type="PROSITE" id="PS50869"/>
    </source>
</evidence>
<gene>
    <name evidence="12" type="ORF">H671_xg20567</name>
    <name evidence="11" type="ORF">I79_015265</name>
</gene>
<keyword evidence="5 9" id="KW-1133">Transmembrane helix</keyword>
<dbReference type="InterPro" id="IPR040145">
    <property type="entry name" value="ITM2"/>
</dbReference>
<feature type="transmembrane region" description="Helical" evidence="9">
    <location>
        <begin position="158"/>
        <end position="179"/>
    </location>
</feature>
<protein>
    <submittedName>
        <fullName evidence="11 12">Integral membrane protein 2A</fullName>
    </submittedName>
</protein>
<evidence type="ECO:0000256" key="2">
    <source>
        <dbReference type="ARBA" id="ARBA00006794"/>
    </source>
</evidence>
<reference evidence="13" key="1">
    <citation type="journal article" date="2011" name="Nat. Biotechnol.">
        <title>The genomic sequence of the Chinese hamster ovary (CHO)-K1 cell line.</title>
        <authorList>
            <person name="Xu X."/>
            <person name="Nagarajan H."/>
            <person name="Lewis N.E."/>
            <person name="Pan S."/>
            <person name="Cai Z."/>
            <person name="Liu X."/>
            <person name="Chen W."/>
            <person name="Xie M."/>
            <person name="Wang W."/>
            <person name="Hammond S."/>
            <person name="Andersen M.R."/>
            <person name="Neff N."/>
            <person name="Passarelli B."/>
            <person name="Koh W."/>
            <person name="Fan H.C."/>
            <person name="Wang J."/>
            <person name="Gui Y."/>
            <person name="Lee K.H."/>
            <person name="Betenbaugh M.J."/>
            <person name="Quake S.R."/>
            <person name="Famili I."/>
            <person name="Palsson B.O."/>
            <person name="Wang J."/>
        </authorList>
    </citation>
    <scope>NUCLEOTIDE SEQUENCE [LARGE SCALE GENOMIC DNA]</scope>
    <source>
        <strain evidence="13">CHO K1 cell line</strain>
    </source>
</reference>
<dbReference type="GO" id="GO:0070062">
    <property type="term" value="C:extracellular exosome"/>
    <property type="evidence" value="ECO:0007669"/>
    <property type="project" value="TreeGrafter"/>
</dbReference>
<keyword evidence="3 9" id="KW-0812">Transmembrane</keyword>
<evidence type="ECO:0000256" key="9">
    <source>
        <dbReference type="SAM" id="Phobius"/>
    </source>
</evidence>
<dbReference type="PANTHER" id="PTHR10962">
    <property type="entry name" value="INTEGRAL TRANSMEMBRANE PROTEIN 2"/>
    <property type="match status" value="1"/>
</dbReference>
<dbReference type="PROSITE" id="PS50869">
    <property type="entry name" value="BRICHOS"/>
    <property type="match status" value="1"/>
</dbReference>
<evidence type="ECO:0000313" key="11">
    <source>
        <dbReference type="EMBL" id="EGW01741.1"/>
    </source>
</evidence>
<keyword evidence="7" id="KW-1015">Disulfide bond</keyword>
<evidence type="ECO:0000313" key="13">
    <source>
        <dbReference type="Proteomes" id="UP000001075"/>
    </source>
</evidence>
<dbReference type="eggNOG" id="KOG4681">
    <property type="taxonomic scope" value="Eukaryota"/>
</dbReference>
<proteinExistence type="inferred from homology"/>
<name>G3HWB2_CRIGR</name>
<evidence type="ECO:0000256" key="5">
    <source>
        <dbReference type="ARBA" id="ARBA00022989"/>
    </source>
</evidence>
<evidence type="ECO:0000313" key="14">
    <source>
        <dbReference type="Proteomes" id="UP000030759"/>
    </source>
</evidence>
<reference evidence="12" key="4">
    <citation type="submission" date="2013-03" db="EMBL/GenBank/DDBJ databases">
        <title>Chinese hamster genome sequenced from sorted chromosomes.</title>
        <authorList>
            <person name="Brinkrolf K."/>
            <person name="Rupp O."/>
            <person name="Laux H."/>
            <person name="Kollin F."/>
            <person name="Ernst W."/>
            <person name="Linke B."/>
            <person name="Kofler R."/>
            <person name="Romand S."/>
            <person name="Hesse F."/>
            <person name="Budach W.E."/>
            <person name="Galosy S."/>
            <person name="Muller D."/>
            <person name="Noll T."/>
            <person name="Wienberg J."/>
            <person name="Jostock T."/>
            <person name="Leonard M."/>
            <person name="Grillari J."/>
            <person name="Tauch A."/>
            <person name="Goesmann A."/>
            <person name="Helk B."/>
            <person name="Mott J.E."/>
            <person name="Puehler A."/>
            <person name="Borth N."/>
        </authorList>
    </citation>
    <scope>NUCLEOTIDE SEQUENCE</scope>
    <source>
        <strain evidence="12">17A/GY</strain>
    </source>
</reference>
<keyword evidence="4" id="KW-0735">Signal-anchor</keyword>
<reference evidence="14" key="3">
    <citation type="journal article" date="2013" name="Nat. Biotechnol.">
        <title>Chinese hamster genome sequenced from sorted chromosomes.</title>
        <authorList>
            <person name="Brinkrolf K."/>
            <person name="Rupp O."/>
            <person name="Laux H."/>
            <person name="Kollin F."/>
            <person name="Ernst W."/>
            <person name="Linke B."/>
            <person name="Kofler R."/>
            <person name="Romand S."/>
            <person name="Hesse F."/>
            <person name="Budach W.E."/>
            <person name="Galosy S."/>
            <person name="Muller D."/>
            <person name="Noll T."/>
            <person name="Wienberg J."/>
            <person name="Jostock T."/>
            <person name="Leonard M."/>
            <person name="Grillari J."/>
            <person name="Tauch A."/>
            <person name="Goesmann A."/>
            <person name="Helk B."/>
            <person name="Mott J.E."/>
            <person name="Puhler A."/>
            <person name="Borth N."/>
        </authorList>
    </citation>
    <scope>NUCLEOTIDE SEQUENCE [LARGE SCALE GENOMIC DNA]</scope>
    <source>
        <strain evidence="14">17A/GY</strain>
    </source>
</reference>
<dbReference type="STRING" id="10029.G3HWB2"/>
<evidence type="ECO:0000256" key="6">
    <source>
        <dbReference type="ARBA" id="ARBA00023136"/>
    </source>
</evidence>
<sequence length="367" mass="40955">MPGVQVKLVHPKPAISSSYPVFPTSSFPPPLASTPALGPPPAPPSAPPWPLPLRHKHPQTCACHSLWETGRKCCSWASAVSSSFNLQPRVLIRAAPYRAARRFTMVKIAFNTPTAVQKEEARQDVEALVSRTVRAQILAGKELKVAEQEKDGSSGRCMLTLLGMSFILAGLIVGGACIYKYFMPKNTIYHGEMCFFDSEDPVNSVRGGEPYFLPVTEEADIREDDNIAIIDVPVPSFSDSDPAAIIHDFEKGMTAYLDLLLGNCYLMPLNTSIVMTPKNLVELFGKLASGKYLPHTYVVREDLVAVEEIRDVSNLGIFIYQLCNNRKSFRLRRRDLLLGFNKRAIDKCWKIRHFPNEFIVETKICQE</sequence>
<comment type="subcellular location">
    <subcellularLocation>
        <location evidence="1">Membrane</location>
        <topology evidence="1">Single-pass type II membrane protein</topology>
    </subcellularLocation>
</comment>
<reference evidence="11" key="2">
    <citation type="submission" date="2011-08" db="EMBL/GenBank/DDBJ databases">
        <title>The genomic sequence of the Chinese hamster ovary CHO-K1 cell line.</title>
        <authorList>
            <person name="Xu X."/>
            <person name="Nagarajan H."/>
            <person name="Lewis N.E."/>
            <person name="Pan S."/>
            <person name="Cai Z."/>
            <person name="Liu X."/>
            <person name="Chen W."/>
            <person name="Xie M."/>
            <person name="Wang W."/>
            <person name="Hammond S."/>
            <person name="Andersen M.R."/>
            <person name="Neff N."/>
            <person name="Passarelli B."/>
            <person name="Koh W."/>
            <person name="Fan C.H."/>
            <person name="Wang J."/>
            <person name="Gui Y."/>
            <person name="Lee K.H."/>
            <person name="Betenbaugh M.J."/>
            <person name="Quake S.R."/>
            <person name="Famili I."/>
            <person name="Palsson B.O."/>
            <person name="Wang J."/>
        </authorList>
    </citation>
    <scope>NUCLEOTIDE SEQUENCE</scope>
</reference>
<comment type="similarity">
    <text evidence="2">Belongs to the ITM2 family.</text>
</comment>
<dbReference type="GO" id="GO:0042985">
    <property type="term" value="P:negative regulation of amyloid precursor protein biosynthetic process"/>
    <property type="evidence" value="ECO:0007669"/>
    <property type="project" value="TreeGrafter"/>
</dbReference>
<dbReference type="GO" id="GO:0001540">
    <property type="term" value="F:amyloid-beta binding"/>
    <property type="evidence" value="ECO:0007669"/>
    <property type="project" value="TreeGrafter"/>
</dbReference>
<dbReference type="SMART" id="SM01039">
    <property type="entry name" value="BRICHOS"/>
    <property type="match status" value="1"/>
</dbReference>
<dbReference type="PaxDb" id="10029-XP_007607003.1"/>
<evidence type="ECO:0000256" key="4">
    <source>
        <dbReference type="ARBA" id="ARBA00022968"/>
    </source>
</evidence>
<evidence type="ECO:0000313" key="12">
    <source>
        <dbReference type="EMBL" id="ERE65038.1"/>
    </source>
</evidence>
<dbReference type="Pfam" id="PF04089">
    <property type="entry name" value="BRICHOS"/>
    <property type="match status" value="1"/>
</dbReference>
<dbReference type="AlphaFoldDB" id="G3HWB2"/>
<organism evidence="11 13">
    <name type="scientific">Cricetulus griseus</name>
    <name type="common">Chinese hamster</name>
    <name type="synonym">Cricetulus barabensis griseus</name>
    <dbReference type="NCBI Taxonomy" id="10029"/>
    <lineage>
        <taxon>Eukaryota</taxon>
        <taxon>Metazoa</taxon>
        <taxon>Chordata</taxon>
        <taxon>Craniata</taxon>
        <taxon>Vertebrata</taxon>
        <taxon>Euteleostomi</taxon>
        <taxon>Mammalia</taxon>
        <taxon>Eutheria</taxon>
        <taxon>Euarchontoglires</taxon>
        <taxon>Glires</taxon>
        <taxon>Rodentia</taxon>
        <taxon>Myomorpha</taxon>
        <taxon>Muroidea</taxon>
        <taxon>Cricetidae</taxon>
        <taxon>Cricetinae</taxon>
        <taxon>Cricetulus</taxon>
    </lineage>
</organism>
<evidence type="ECO:0000256" key="8">
    <source>
        <dbReference type="ARBA" id="ARBA00023180"/>
    </source>
</evidence>
<evidence type="ECO:0000256" key="7">
    <source>
        <dbReference type="ARBA" id="ARBA00023157"/>
    </source>
</evidence>
<feature type="domain" description="BRICHOS" evidence="10">
    <location>
        <begin position="237"/>
        <end position="331"/>
    </location>
</feature>
<accession>G3HWB2</accession>